<evidence type="ECO:0000313" key="18">
    <source>
        <dbReference type="EMBL" id="CAG1860838.1"/>
    </source>
</evidence>
<dbReference type="InterPro" id="IPR013567">
    <property type="entry name" value="EF_hand_assoc_2"/>
</dbReference>
<dbReference type="FunFam" id="1.10.238.10:FF:000212">
    <property type="entry name" value="Mitochondrial Rho GTPase"/>
    <property type="match status" value="1"/>
</dbReference>
<reference evidence="19" key="2">
    <citation type="submission" date="2021-05" db="UniProtKB">
        <authorList>
            <consortium name="EnsemblPlants"/>
        </authorList>
    </citation>
    <scope>IDENTIFICATION</scope>
    <source>
        <strain evidence="19">subsp. malaccensis</strain>
    </source>
</reference>
<dbReference type="GO" id="GO:0007005">
    <property type="term" value="P:mitochondrion organization"/>
    <property type="evidence" value="ECO:0000318"/>
    <property type="project" value="GO_Central"/>
</dbReference>
<dbReference type="Pfam" id="PF08356">
    <property type="entry name" value="EF_assoc_2"/>
    <property type="match status" value="1"/>
</dbReference>
<dbReference type="Gramene" id="Ma02_t02010.1">
    <property type="protein sequence ID" value="Ma02_p02010.1"/>
    <property type="gene ID" value="Ma02_g02010"/>
</dbReference>
<dbReference type="InterPro" id="IPR011992">
    <property type="entry name" value="EF-hand-dom_pair"/>
</dbReference>
<keyword evidence="6 14" id="KW-0547">Nucleotide-binding</keyword>
<dbReference type="InterPro" id="IPR013566">
    <property type="entry name" value="EF_hand_assoc_1"/>
</dbReference>
<dbReference type="EC" id="3.6.5.-" evidence="14"/>
<accession>A0A804HYC2</accession>
<keyword evidence="12 14" id="KW-0342">GTP-binding</keyword>
<name>A0A804HYC2_MUSAM</name>
<dbReference type="PROSITE" id="PS51419">
    <property type="entry name" value="RAB"/>
    <property type="match status" value="1"/>
</dbReference>
<keyword evidence="7 14" id="KW-1000">Mitochondrion outer membrane</keyword>
<dbReference type="GO" id="GO:0005741">
    <property type="term" value="C:mitochondrial outer membrane"/>
    <property type="evidence" value="ECO:0000318"/>
    <property type="project" value="GO_Central"/>
</dbReference>
<dbReference type="PROSITE" id="PS51423">
    <property type="entry name" value="MIRO"/>
    <property type="match status" value="2"/>
</dbReference>
<evidence type="ECO:0000256" key="14">
    <source>
        <dbReference type="PIRNR" id="PIRNR037488"/>
    </source>
</evidence>
<dbReference type="SMART" id="SM00175">
    <property type="entry name" value="RAB"/>
    <property type="match status" value="1"/>
</dbReference>
<evidence type="ECO:0000313" key="19">
    <source>
        <dbReference type="EnsemblPlants" id="Ma02_p02010.1"/>
    </source>
</evidence>
<keyword evidence="13 14" id="KW-0472">Membrane</keyword>
<proteinExistence type="inferred from homology"/>
<dbReference type="FunFam" id="3.40.50.300:FF:000553">
    <property type="entry name" value="Mitochondrial Rho GTPase"/>
    <property type="match status" value="1"/>
</dbReference>
<dbReference type="InterPro" id="IPR027417">
    <property type="entry name" value="P-loop_NTPase"/>
</dbReference>
<dbReference type="InterPro" id="IPR052266">
    <property type="entry name" value="Miro-EF-hand_domain"/>
</dbReference>
<dbReference type="PROSITE" id="PS00018">
    <property type="entry name" value="EF_HAND_1"/>
    <property type="match status" value="1"/>
</dbReference>
<dbReference type="AlphaFoldDB" id="A0A804HYC2"/>
<keyword evidence="11 14" id="KW-0496">Mitochondrion</keyword>
<dbReference type="GO" id="GO:0005525">
    <property type="term" value="F:GTP binding"/>
    <property type="evidence" value="ECO:0000318"/>
    <property type="project" value="GO_Central"/>
</dbReference>
<evidence type="ECO:0000313" key="20">
    <source>
        <dbReference type="Proteomes" id="UP000012960"/>
    </source>
</evidence>
<evidence type="ECO:0000256" key="6">
    <source>
        <dbReference type="ARBA" id="ARBA00022741"/>
    </source>
</evidence>
<keyword evidence="3 15" id="KW-0812">Transmembrane</keyword>
<keyword evidence="20" id="KW-1185">Reference proteome</keyword>
<evidence type="ECO:0000256" key="15">
    <source>
        <dbReference type="SAM" id="Phobius"/>
    </source>
</evidence>
<evidence type="ECO:0000256" key="7">
    <source>
        <dbReference type="ARBA" id="ARBA00022787"/>
    </source>
</evidence>
<dbReference type="InterPro" id="IPR002048">
    <property type="entry name" value="EF_hand_dom"/>
</dbReference>
<dbReference type="SUPFAM" id="SSF52540">
    <property type="entry name" value="P-loop containing nucleoside triphosphate hydrolases"/>
    <property type="match status" value="2"/>
</dbReference>
<dbReference type="PIRSF" id="PIRSF037488">
    <property type="entry name" value="Mt_Rho_GTPase"/>
    <property type="match status" value="1"/>
</dbReference>
<feature type="transmembrane region" description="Helical" evidence="15">
    <location>
        <begin position="619"/>
        <end position="639"/>
    </location>
</feature>
<feature type="domain" description="EF-hand" evidence="16">
    <location>
        <begin position="317"/>
        <end position="352"/>
    </location>
</feature>
<dbReference type="FunCoup" id="A0A804HYC2">
    <property type="interactions" value="3924"/>
</dbReference>
<evidence type="ECO:0000256" key="3">
    <source>
        <dbReference type="ARBA" id="ARBA00022692"/>
    </source>
</evidence>
<feature type="domain" description="Miro" evidence="17">
    <location>
        <begin position="15"/>
        <end position="181"/>
    </location>
</feature>
<dbReference type="CDD" id="cd01893">
    <property type="entry name" value="Miro1"/>
    <property type="match status" value="1"/>
</dbReference>
<evidence type="ECO:0000259" key="16">
    <source>
        <dbReference type="PROSITE" id="PS50222"/>
    </source>
</evidence>
<dbReference type="SUPFAM" id="SSF47473">
    <property type="entry name" value="EF-hand"/>
    <property type="match status" value="1"/>
</dbReference>
<comment type="similarity">
    <text evidence="2 14">Belongs to the mitochondrial Rho GTPase family.</text>
</comment>
<evidence type="ECO:0000259" key="17">
    <source>
        <dbReference type="PROSITE" id="PS51423"/>
    </source>
</evidence>
<evidence type="ECO:0000256" key="2">
    <source>
        <dbReference type="ARBA" id="ARBA00007981"/>
    </source>
</evidence>
<keyword evidence="9 14" id="KW-0106">Calcium</keyword>
<dbReference type="OMA" id="RPEDRNM"/>
<dbReference type="InterPro" id="IPR025662">
    <property type="entry name" value="Sigma_54_int_dom_ATP-bd_1"/>
</dbReference>
<feature type="domain" description="Miro" evidence="17">
    <location>
        <begin position="425"/>
        <end position="594"/>
    </location>
</feature>
<comment type="subcellular location">
    <subcellularLocation>
        <location evidence="1 14">Mitochondrion outer membrane</location>
        <topology evidence="1 14">Single-pass type IV membrane protein</topology>
    </subcellularLocation>
</comment>
<evidence type="ECO:0000256" key="12">
    <source>
        <dbReference type="ARBA" id="ARBA00023134"/>
    </source>
</evidence>
<keyword evidence="4" id="KW-0479">Metal-binding</keyword>
<evidence type="ECO:0000256" key="8">
    <source>
        <dbReference type="ARBA" id="ARBA00022801"/>
    </source>
</evidence>
<dbReference type="Pfam" id="PF08355">
    <property type="entry name" value="EF_assoc_1"/>
    <property type="match status" value="1"/>
</dbReference>
<dbReference type="Gene3D" id="3.40.50.300">
    <property type="entry name" value="P-loop containing nucleotide triphosphate hydrolases"/>
    <property type="match status" value="2"/>
</dbReference>
<keyword evidence="8 14" id="KW-0378">Hydrolase</keyword>
<evidence type="ECO:0000256" key="11">
    <source>
        <dbReference type="ARBA" id="ARBA00023128"/>
    </source>
</evidence>
<dbReference type="PANTHER" id="PTHR46819">
    <property type="entry name" value="EF-HAND CALCIUM-BINDING DOMAIN-CONTAINING PROTEIN 7"/>
    <property type="match status" value="1"/>
</dbReference>
<protein>
    <recommendedName>
        <fullName evidence="14">Mitochondrial Rho GTPase</fullName>
        <ecNumber evidence="14">3.6.5.-</ecNumber>
    </recommendedName>
</protein>
<sequence>MAGSAAGAGGSSVGRTSVRVVVMGETGTGKSSLIVAVATESFPENVPHVIPPTRLPADYYPDRVPLTIIDTSSRPENKAKLIAECKSADAIVLTYACDRPSTLDRLSTYWLPELRRLEAKVPVIVVGCKLDLRDEQQVSLEQVMSPIMQQYREIETCIECSALRQIQVQEVFYYAQKAVLHPTAPLFDQETQSLKPHCVRALKRIFILCDHDRDGALSDSELNDFQVRCFNAPLQHTEIAGVKKVVQEKLPEGVNDFGLTLTGFLFLHALFIEKGRLETTWTVLRKFGYDNDIKLRDDLLPTIFKRASDQTVELTNEAVDFLKGVFLTFDIDSDGALRPAELDDLFSTAPESPWSEAPYKDATEKNVLGGLSLEGFLSEWALMTLKDPAASLANLIYIGYTGDPASAFQITRKRRLDRKKQQTQRNVFQCFVFGSRNAGKTTLLNSFIGRTFSEKYNPTTSDRFAANVVGLHNGDKKILVMREIAEIKVKNLLSSKESLAACDIAVFVHDSSDEESWKRTKELLVQVASHGENTGFEVPCLIISAKDDLDPYPLAVQDSTRVSQDMGIETPIPISMKLRDHNDVFRRIVSAAQQPHLSIPETEAGKSRKQYQRLLNRSLTFVSVGAAVAVVGLGAYRIYAARKNSPG</sequence>
<dbReference type="FunFam" id="1.10.238.10:FF:000011">
    <property type="entry name" value="Mitochondrial Rho GTPase"/>
    <property type="match status" value="1"/>
</dbReference>
<keyword evidence="10 15" id="KW-1133">Transmembrane helix</keyword>
<reference evidence="18" key="1">
    <citation type="submission" date="2021-03" db="EMBL/GenBank/DDBJ databases">
        <authorList>
            <consortium name="Genoscope - CEA"/>
            <person name="William W."/>
        </authorList>
    </citation>
    <scope>NUCLEOTIDE SEQUENCE</scope>
    <source>
        <strain evidence="18">Doubled-haploid Pahang</strain>
    </source>
</reference>
<organism evidence="19 20">
    <name type="scientific">Musa acuminata subsp. malaccensis</name>
    <name type="common">Wild banana</name>
    <name type="synonym">Musa malaccensis</name>
    <dbReference type="NCBI Taxonomy" id="214687"/>
    <lineage>
        <taxon>Eukaryota</taxon>
        <taxon>Viridiplantae</taxon>
        <taxon>Streptophyta</taxon>
        <taxon>Embryophyta</taxon>
        <taxon>Tracheophyta</taxon>
        <taxon>Spermatophyta</taxon>
        <taxon>Magnoliopsida</taxon>
        <taxon>Liliopsida</taxon>
        <taxon>Zingiberales</taxon>
        <taxon>Musaceae</taxon>
        <taxon>Musa</taxon>
    </lineage>
</organism>
<dbReference type="InterPro" id="IPR001806">
    <property type="entry name" value="Small_GTPase"/>
</dbReference>
<dbReference type="InterPro" id="IPR018247">
    <property type="entry name" value="EF_Hand_1_Ca_BS"/>
</dbReference>
<evidence type="ECO:0000256" key="4">
    <source>
        <dbReference type="ARBA" id="ARBA00022723"/>
    </source>
</evidence>
<dbReference type="InterPro" id="IPR020860">
    <property type="entry name" value="MIRO_dom"/>
</dbReference>
<evidence type="ECO:0000256" key="1">
    <source>
        <dbReference type="ARBA" id="ARBA00004200"/>
    </source>
</evidence>
<evidence type="ECO:0000256" key="13">
    <source>
        <dbReference type="ARBA" id="ARBA00023136"/>
    </source>
</evidence>
<keyword evidence="5" id="KW-0677">Repeat</keyword>
<evidence type="ECO:0000256" key="5">
    <source>
        <dbReference type="ARBA" id="ARBA00022737"/>
    </source>
</evidence>
<dbReference type="Gene3D" id="1.10.238.10">
    <property type="entry name" value="EF-hand"/>
    <property type="match status" value="2"/>
</dbReference>
<dbReference type="EnsemblPlants" id="Ma02_t02010.1">
    <property type="protein sequence ID" value="Ma02_p02010.1"/>
    <property type="gene ID" value="Ma02_g02010"/>
</dbReference>
<dbReference type="PROSITE" id="PS50222">
    <property type="entry name" value="EF_HAND_2"/>
    <property type="match status" value="1"/>
</dbReference>
<evidence type="ECO:0000256" key="9">
    <source>
        <dbReference type="ARBA" id="ARBA00022837"/>
    </source>
</evidence>
<dbReference type="Pfam" id="PF00071">
    <property type="entry name" value="Ras"/>
    <property type="match status" value="2"/>
</dbReference>
<dbReference type="SMART" id="SM00173">
    <property type="entry name" value="RAS"/>
    <property type="match status" value="1"/>
</dbReference>
<dbReference type="OrthoDB" id="10020961at2759"/>
<dbReference type="PRINTS" id="PR00449">
    <property type="entry name" value="RASTRNSFRMNG"/>
</dbReference>
<gene>
    <name evidence="18" type="ORF">GSMUA_57320.1</name>
</gene>
<dbReference type="Proteomes" id="UP000012960">
    <property type="component" value="Unplaced"/>
</dbReference>
<dbReference type="EMBL" id="HG996467">
    <property type="protein sequence ID" value="CAG1860838.1"/>
    <property type="molecule type" value="Genomic_DNA"/>
</dbReference>
<dbReference type="SMART" id="SM00174">
    <property type="entry name" value="RHO"/>
    <property type="match status" value="1"/>
</dbReference>
<dbReference type="PROSITE" id="PS00675">
    <property type="entry name" value="SIGMA54_INTERACT_1"/>
    <property type="match status" value="1"/>
</dbReference>
<dbReference type="GO" id="GO:0003924">
    <property type="term" value="F:GTPase activity"/>
    <property type="evidence" value="ECO:0000318"/>
    <property type="project" value="GO_Central"/>
</dbReference>
<dbReference type="FunFam" id="3.40.50.300:FF:000935">
    <property type="entry name" value="Mitochondrial Rho GTPase"/>
    <property type="match status" value="1"/>
</dbReference>
<evidence type="ECO:0000256" key="10">
    <source>
        <dbReference type="ARBA" id="ARBA00022989"/>
    </source>
</evidence>
<dbReference type="PANTHER" id="PTHR46819:SF1">
    <property type="entry name" value="EF-HAND CALCIUM-BINDING DOMAIN-CONTAINING PROTEIN 7"/>
    <property type="match status" value="1"/>
</dbReference>
<dbReference type="CDD" id="cd01892">
    <property type="entry name" value="Miro2"/>
    <property type="match status" value="1"/>
</dbReference>
<dbReference type="InterPro" id="IPR021181">
    <property type="entry name" value="Miro"/>
</dbReference>
<dbReference type="GO" id="GO:0005509">
    <property type="term" value="F:calcium ion binding"/>
    <property type="evidence" value="ECO:0007669"/>
    <property type="project" value="InterPro"/>
</dbReference>